<dbReference type="EMBL" id="JARBHB010000002">
    <property type="protein sequence ID" value="KAJ8893433.1"/>
    <property type="molecule type" value="Genomic_DNA"/>
</dbReference>
<evidence type="ECO:0000313" key="1">
    <source>
        <dbReference type="EMBL" id="KAJ8893433.1"/>
    </source>
</evidence>
<organism evidence="1 2">
    <name type="scientific">Dryococelus australis</name>
    <dbReference type="NCBI Taxonomy" id="614101"/>
    <lineage>
        <taxon>Eukaryota</taxon>
        <taxon>Metazoa</taxon>
        <taxon>Ecdysozoa</taxon>
        <taxon>Arthropoda</taxon>
        <taxon>Hexapoda</taxon>
        <taxon>Insecta</taxon>
        <taxon>Pterygota</taxon>
        <taxon>Neoptera</taxon>
        <taxon>Polyneoptera</taxon>
        <taxon>Phasmatodea</taxon>
        <taxon>Verophasmatodea</taxon>
        <taxon>Anareolatae</taxon>
        <taxon>Phasmatidae</taxon>
        <taxon>Eurycanthinae</taxon>
        <taxon>Dryococelus</taxon>
    </lineage>
</organism>
<gene>
    <name evidence="1" type="ORF">PR048_006031</name>
</gene>
<dbReference type="Proteomes" id="UP001159363">
    <property type="component" value="Chromosome 2"/>
</dbReference>
<sequence length="792" mass="88405">MDSIVIWDRQGFWRQYMPVSLIIYPQVRNSRLRNKRRSYGRVGSVAAARCGLGIQRNLPLIRTASQAGRRQASVDSRGRGYQARACDNQILHACDEKNCELALSSIIRSVKRGPVWRGYYVGICEVMLAAHQRKRRACQEKKHYANWLLYSWVRVMGANWQCVGVYLESGGRALQNNAEPRCVRQRQFTPHLAASFLELYLHCLSLRYTSAVPTLYFAHTNCLQVLEKSINFTGTAVVERLDYLPPSRANRVQSPAGSLPRVGIVPDDAAGRLVFSAISRLPRPFNSGAAPYLPRFTLIGCQDLAVRSRTNLFTHSIHFTPPMKIFTTTSIAFMVGDIARKCICQYRCTDENRNDTEPMSVKQGEYGAALECKGGLSGRSLRKPADQRHRPARFPRAKIRERPHRKPSLVRLGGRRNNMTVHVVSACRGARGQLNKCSFQPKVTKNAKFCTEYYVEFRGDNGAPPECKRRGKREIPEKTRQPTASSYTIPTCKNPRVTRPGIEPCAPWWEAISLTALPLWPQQDQICSEAAKRTYCRNMNTTNTSFVVRIVIKVVSAARVGRKSVIYGALQLANCRRNFNSRGEMSADPHKNTQSLSKDTLFLKIPSVGWDTHHDSITKLADYEAAATSSCCRDRRLVLAHMQPLVFTTASRFTSQCQSIAVTSGLQRAWAAHSAFAAAGKQSTAAVGRQQTHTRDCRQSPPGATLFLRNSLASRGLGSLSTIKTEIAMSQSGRATAEVSEATQATQMEVVTETSSANEVRTENCNHKRTALGEDAIPCSCPICIFQLANYF</sequence>
<name>A0ABQ9I9U6_9NEOP</name>
<comment type="caution">
    <text evidence="1">The sequence shown here is derived from an EMBL/GenBank/DDBJ whole genome shotgun (WGS) entry which is preliminary data.</text>
</comment>
<evidence type="ECO:0000313" key="2">
    <source>
        <dbReference type="Proteomes" id="UP001159363"/>
    </source>
</evidence>
<keyword evidence="2" id="KW-1185">Reference proteome</keyword>
<proteinExistence type="predicted"/>
<reference evidence="1 2" key="1">
    <citation type="submission" date="2023-02" db="EMBL/GenBank/DDBJ databases">
        <title>LHISI_Scaffold_Assembly.</title>
        <authorList>
            <person name="Stuart O.P."/>
            <person name="Cleave R."/>
            <person name="Magrath M.J.L."/>
            <person name="Mikheyev A.S."/>
        </authorList>
    </citation>
    <scope>NUCLEOTIDE SEQUENCE [LARGE SCALE GENOMIC DNA]</scope>
    <source>
        <strain evidence="1">Daus_M_001</strain>
        <tissue evidence="1">Leg muscle</tissue>
    </source>
</reference>
<protein>
    <submittedName>
        <fullName evidence="1">Uncharacterized protein</fullName>
    </submittedName>
</protein>
<accession>A0ABQ9I9U6</accession>